<dbReference type="EMBL" id="CAEZZW010000003">
    <property type="protein sequence ID" value="CAB4778236.1"/>
    <property type="molecule type" value="Genomic_DNA"/>
</dbReference>
<accession>A0A6J7V297</accession>
<dbReference type="EMBL" id="CAESAE010000003">
    <property type="protein sequence ID" value="CAB4336248.1"/>
    <property type="molecule type" value="Genomic_DNA"/>
</dbReference>
<evidence type="ECO:0000256" key="3">
    <source>
        <dbReference type="ARBA" id="ARBA00022475"/>
    </source>
</evidence>
<evidence type="ECO:0000313" key="11">
    <source>
        <dbReference type="EMBL" id="CAB4693741.1"/>
    </source>
</evidence>
<feature type="transmembrane region" description="Helical" evidence="8">
    <location>
        <begin position="12"/>
        <end position="32"/>
    </location>
</feature>
<dbReference type="InterPro" id="IPR035906">
    <property type="entry name" value="MetI-like_sf"/>
</dbReference>
<evidence type="ECO:0000256" key="7">
    <source>
        <dbReference type="SAM" id="MobiDB-lite"/>
    </source>
</evidence>
<evidence type="ECO:0000256" key="6">
    <source>
        <dbReference type="ARBA" id="ARBA00023136"/>
    </source>
</evidence>
<sequence>MKEKYRGRGLLIFSSILMGLIVVVGLLGPFLLVDPLDQDLISAMKPPFSAHHILGTDPLGRDILSRIASGARVSLIVSILGMIGSLTVGTIMGLISGARNRWLAWASDRLIDVQMAFPYILLAIVIVSATTASLPILILLMVLAGWASAARVIRSIVLSERPKDYVKAAELVGADQKRVLIRYIGPTLVPAIFTIAPLQASAMIVMEATLSFLGLGVQPPTPSWGGMLLEGKVYLSEAWWLTTIPGIAIAITCAALIGIGEGLSVKLRGDRRRRVDPSQSETVNAKSNSTKLNSGGDKS</sequence>
<keyword evidence="3" id="KW-1003">Cell membrane</keyword>
<feature type="transmembrane region" description="Helical" evidence="8">
    <location>
        <begin position="75"/>
        <end position="98"/>
    </location>
</feature>
<keyword evidence="5 8" id="KW-1133">Transmembrane helix</keyword>
<dbReference type="AlphaFoldDB" id="A0A6J7V297"/>
<feature type="transmembrane region" description="Helical" evidence="8">
    <location>
        <begin position="110"/>
        <end position="128"/>
    </location>
</feature>
<gene>
    <name evidence="11" type="ORF">UFOPK2510_00868</name>
    <name evidence="12" type="ORF">UFOPK2718_01306</name>
    <name evidence="13" type="ORF">UFOPK2936_00684</name>
    <name evidence="14" type="ORF">UFOPK3174_00710</name>
    <name evidence="15" type="ORF">UFOPK3328_00015</name>
    <name evidence="16" type="ORF">UFOPK3779_00015</name>
    <name evidence="17" type="ORF">UFOPK3913_00041</name>
    <name evidence="10" type="ORF">UFOPK4107_00624</name>
    <name evidence="18" type="ORF">UFOPK4403_00812</name>
</gene>
<dbReference type="PANTHER" id="PTHR43386">
    <property type="entry name" value="OLIGOPEPTIDE TRANSPORT SYSTEM PERMEASE PROTEIN APPC"/>
    <property type="match status" value="1"/>
</dbReference>
<evidence type="ECO:0000256" key="5">
    <source>
        <dbReference type="ARBA" id="ARBA00022989"/>
    </source>
</evidence>
<dbReference type="CDD" id="cd06261">
    <property type="entry name" value="TM_PBP2"/>
    <property type="match status" value="1"/>
</dbReference>
<feature type="transmembrane region" description="Helical" evidence="8">
    <location>
        <begin position="238"/>
        <end position="264"/>
    </location>
</feature>
<dbReference type="EMBL" id="CAFBOC010000001">
    <property type="protein sequence ID" value="CAB4967997.1"/>
    <property type="molecule type" value="Genomic_DNA"/>
</dbReference>
<name>A0A6J7V297_9ZZZZ</name>
<evidence type="ECO:0000256" key="2">
    <source>
        <dbReference type="ARBA" id="ARBA00022448"/>
    </source>
</evidence>
<evidence type="ECO:0000259" key="9">
    <source>
        <dbReference type="PROSITE" id="PS50928"/>
    </source>
</evidence>
<evidence type="ECO:0000313" key="14">
    <source>
        <dbReference type="EMBL" id="CAB4827346.1"/>
    </source>
</evidence>
<evidence type="ECO:0000313" key="17">
    <source>
        <dbReference type="EMBL" id="CAB4967997.1"/>
    </source>
</evidence>
<dbReference type="EMBL" id="CAFBLD010000001">
    <property type="protein sequence ID" value="CAB4855029.1"/>
    <property type="molecule type" value="Genomic_DNA"/>
</dbReference>
<evidence type="ECO:0000313" key="18">
    <source>
        <dbReference type="EMBL" id="CAB5072605.1"/>
    </source>
</evidence>
<feature type="transmembrane region" description="Helical" evidence="8">
    <location>
        <begin position="134"/>
        <end position="153"/>
    </location>
</feature>
<reference evidence="18" key="1">
    <citation type="submission" date="2020-05" db="EMBL/GenBank/DDBJ databases">
        <authorList>
            <person name="Chiriac C."/>
            <person name="Salcher M."/>
            <person name="Ghai R."/>
            <person name="Kavagutti S V."/>
        </authorList>
    </citation>
    <scope>NUCLEOTIDE SEQUENCE</scope>
</reference>
<evidence type="ECO:0000256" key="4">
    <source>
        <dbReference type="ARBA" id="ARBA00022692"/>
    </source>
</evidence>
<evidence type="ECO:0000313" key="15">
    <source>
        <dbReference type="EMBL" id="CAB4855029.1"/>
    </source>
</evidence>
<proteinExistence type="predicted"/>
<dbReference type="GO" id="GO:0005886">
    <property type="term" value="C:plasma membrane"/>
    <property type="evidence" value="ECO:0007669"/>
    <property type="project" value="UniProtKB-SubCell"/>
</dbReference>
<dbReference type="EMBL" id="CAEZYM010000014">
    <property type="protein sequence ID" value="CAB4731933.1"/>
    <property type="molecule type" value="Genomic_DNA"/>
</dbReference>
<dbReference type="EMBL" id="CAFABH010000010">
    <property type="protein sequence ID" value="CAB4827346.1"/>
    <property type="molecule type" value="Genomic_DNA"/>
</dbReference>
<comment type="subcellular location">
    <subcellularLocation>
        <location evidence="1">Cell membrane</location>
        <topology evidence="1">Multi-pass membrane protein</topology>
    </subcellularLocation>
</comment>
<feature type="compositionally biased region" description="Polar residues" evidence="7">
    <location>
        <begin position="277"/>
        <end position="293"/>
    </location>
</feature>
<feature type="domain" description="ABC transmembrane type-1" evidence="9">
    <location>
        <begin position="71"/>
        <end position="260"/>
    </location>
</feature>
<dbReference type="PANTHER" id="PTHR43386:SF1">
    <property type="entry name" value="D,D-DIPEPTIDE TRANSPORT SYSTEM PERMEASE PROTEIN DDPC-RELATED"/>
    <property type="match status" value="1"/>
</dbReference>
<dbReference type="Gene3D" id="1.10.3720.10">
    <property type="entry name" value="MetI-like"/>
    <property type="match status" value="1"/>
</dbReference>
<evidence type="ECO:0000256" key="8">
    <source>
        <dbReference type="SAM" id="Phobius"/>
    </source>
</evidence>
<dbReference type="GO" id="GO:0055085">
    <property type="term" value="P:transmembrane transport"/>
    <property type="evidence" value="ECO:0007669"/>
    <property type="project" value="InterPro"/>
</dbReference>
<dbReference type="SUPFAM" id="SSF161098">
    <property type="entry name" value="MetI-like"/>
    <property type="match status" value="1"/>
</dbReference>
<evidence type="ECO:0000256" key="1">
    <source>
        <dbReference type="ARBA" id="ARBA00004651"/>
    </source>
</evidence>
<dbReference type="EMBL" id="CAEZXO010000004">
    <property type="protein sequence ID" value="CAB4693741.1"/>
    <property type="molecule type" value="Genomic_DNA"/>
</dbReference>
<keyword evidence="2" id="KW-0813">Transport</keyword>
<keyword evidence="4 8" id="KW-0812">Transmembrane</keyword>
<feature type="transmembrane region" description="Helical" evidence="8">
    <location>
        <begin position="188"/>
        <end position="218"/>
    </location>
</feature>
<organism evidence="18">
    <name type="scientific">freshwater metagenome</name>
    <dbReference type="NCBI Taxonomy" id="449393"/>
    <lineage>
        <taxon>unclassified sequences</taxon>
        <taxon>metagenomes</taxon>
        <taxon>ecological metagenomes</taxon>
    </lineage>
</organism>
<protein>
    <submittedName>
        <fullName evidence="18">Unannotated protein</fullName>
    </submittedName>
</protein>
<dbReference type="InterPro" id="IPR050366">
    <property type="entry name" value="BP-dependent_transpt_permease"/>
</dbReference>
<dbReference type="EMBL" id="CAFBQX010000003">
    <property type="protein sequence ID" value="CAB5072605.1"/>
    <property type="molecule type" value="Genomic_DNA"/>
</dbReference>
<dbReference type="Pfam" id="PF00528">
    <property type="entry name" value="BPD_transp_1"/>
    <property type="match status" value="1"/>
</dbReference>
<feature type="region of interest" description="Disordered" evidence="7">
    <location>
        <begin position="270"/>
        <end position="299"/>
    </location>
</feature>
<dbReference type="InterPro" id="IPR000515">
    <property type="entry name" value="MetI-like"/>
</dbReference>
<evidence type="ECO:0000313" key="13">
    <source>
        <dbReference type="EMBL" id="CAB4778236.1"/>
    </source>
</evidence>
<evidence type="ECO:0000313" key="10">
    <source>
        <dbReference type="EMBL" id="CAB4336248.1"/>
    </source>
</evidence>
<evidence type="ECO:0000313" key="12">
    <source>
        <dbReference type="EMBL" id="CAB4731933.1"/>
    </source>
</evidence>
<dbReference type="EMBL" id="CAFBNH010000001">
    <property type="protein sequence ID" value="CAB4933408.1"/>
    <property type="molecule type" value="Genomic_DNA"/>
</dbReference>
<keyword evidence="6 8" id="KW-0472">Membrane</keyword>
<evidence type="ECO:0000313" key="16">
    <source>
        <dbReference type="EMBL" id="CAB4933408.1"/>
    </source>
</evidence>
<dbReference type="PROSITE" id="PS50928">
    <property type="entry name" value="ABC_TM1"/>
    <property type="match status" value="1"/>
</dbReference>